<dbReference type="AlphaFoldDB" id="U4LKU7"/>
<proteinExistence type="predicted"/>
<evidence type="ECO:0000313" key="2">
    <source>
        <dbReference type="Proteomes" id="UP000018144"/>
    </source>
</evidence>
<dbReference type="Proteomes" id="UP000018144">
    <property type="component" value="Unassembled WGS sequence"/>
</dbReference>
<dbReference type="EMBL" id="HF935728">
    <property type="protein sequence ID" value="CCX32202.1"/>
    <property type="molecule type" value="Genomic_DNA"/>
</dbReference>
<gene>
    <name evidence="1" type="ORF">PCON_12523</name>
</gene>
<name>U4LKU7_PYROM</name>
<evidence type="ECO:0000313" key="1">
    <source>
        <dbReference type="EMBL" id="CCX32202.1"/>
    </source>
</evidence>
<sequence length="74" mass="8136">MSDLPLDETSFHIRPAVPNGSCLLPVAFRDAGKSVPDFISFAFTRRPVPPTTDRSACWATLLSAYDVTNAPRRD</sequence>
<keyword evidence="2" id="KW-1185">Reference proteome</keyword>
<accession>U4LKU7</accession>
<protein>
    <submittedName>
        <fullName evidence="1">Uncharacterized protein</fullName>
    </submittedName>
</protein>
<reference evidence="1 2" key="1">
    <citation type="journal article" date="2013" name="PLoS Genet.">
        <title>The genome and development-dependent transcriptomes of Pyronema confluens: a window into fungal evolution.</title>
        <authorList>
            <person name="Traeger S."/>
            <person name="Altegoer F."/>
            <person name="Freitag M."/>
            <person name="Gabaldon T."/>
            <person name="Kempken F."/>
            <person name="Kumar A."/>
            <person name="Marcet-Houben M."/>
            <person name="Poggeler S."/>
            <person name="Stajich J.E."/>
            <person name="Nowrousian M."/>
        </authorList>
    </citation>
    <scope>NUCLEOTIDE SEQUENCE [LARGE SCALE GENOMIC DNA]</scope>
    <source>
        <strain evidence="2">CBS 100304</strain>
        <tissue evidence="1">Vegetative mycelium</tissue>
    </source>
</reference>
<organism evidence="1 2">
    <name type="scientific">Pyronema omphalodes (strain CBS 100304)</name>
    <name type="common">Pyronema confluens</name>
    <dbReference type="NCBI Taxonomy" id="1076935"/>
    <lineage>
        <taxon>Eukaryota</taxon>
        <taxon>Fungi</taxon>
        <taxon>Dikarya</taxon>
        <taxon>Ascomycota</taxon>
        <taxon>Pezizomycotina</taxon>
        <taxon>Pezizomycetes</taxon>
        <taxon>Pezizales</taxon>
        <taxon>Pyronemataceae</taxon>
        <taxon>Pyronema</taxon>
    </lineage>
</organism>